<dbReference type="AlphaFoldDB" id="A0A4P9WJ37"/>
<dbReference type="Proteomes" id="UP000269721">
    <property type="component" value="Unassembled WGS sequence"/>
</dbReference>
<feature type="region of interest" description="Disordered" evidence="1">
    <location>
        <begin position="38"/>
        <end position="88"/>
    </location>
</feature>
<evidence type="ECO:0000313" key="3">
    <source>
        <dbReference type="Proteomes" id="UP000269721"/>
    </source>
</evidence>
<gene>
    <name evidence="2" type="ORF">BDK51DRAFT_52599</name>
</gene>
<name>A0A4P9WJ37_9FUNG</name>
<accession>A0A4P9WJ37</accession>
<feature type="compositionally biased region" description="Polar residues" evidence="1">
    <location>
        <begin position="78"/>
        <end position="88"/>
    </location>
</feature>
<proteinExistence type="predicted"/>
<sequence>MTDQAAIFAGTTSMLMRVNCTIRKMLTEYKGLEVEQASTNATTAPMDIDNPQRRGSTSESAAAPVVTHDRNTRAASRRISTSNPASATSGQAVEFGIGDMAGACIFELEVKIDLARMRRICYDAYCPFPAPLSHLARKAASPPTPALTSTPPQTAEYAIDDERFKNLGDRLMYLTEGMTIEGHEHVMGLCDQVAKRMVLVADRNEVIKAIDGALAKFH</sequence>
<dbReference type="EMBL" id="KZ995209">
    <property type="protein sequence ID" value="RKO91150.1"/>
    <property type="molecule type" value="Genomic_DNA"/>
</dbReference>
<organism evidence="2 3">
    <name type="scientific">Blyttiomyces helicus</name>
    <dbReference type="NCBI Taxonomy" id="388810"/>
    <lineage>
        <taxon>Eukaryota</taxon>
        <taxon>Fungi</taxon>
        <taxon>Fungi incertae sedis</taxon>
        <taxon>Chytridiomycota</taxon>
        <taxon>Chytridiomycota incertae sedis</taxon>
        <taxon>Chytridiomycetes</taxon>
        <taxon>Chytridiomycetes incertae sedis</taxon>
        <taxon>Blyttiomyces</taxon>
    </lineage>
</organism>
<evidence type="ECO:0000256" key="1">
    <source>
        <dbReference type="SAM" id="MobiDB-lite"/>
    </source>
</evidence>
<protein>
    <submittedName>
        <fullName evidence="2">Uncharacterized protein</fullName>
    </submittedName>
</protein>
<evidence type="ECO:0000313" key="2">
    <source>
        <dbReference type="EMBL" id="RKO91150.1"/>
    </source>
</evidence>
<reference evidence="3" key="1">
    <citation type="journal article" date="2018" name="Nat. Microbiol.">
        <title>Leveraging single-cell genomics to expand the fungal tree of life.</title>
        <authorList>
            <person name="Ahrendt S.R."/>
            <person name="Quandt C.A."/>
            <person name="Ciobanu D."/>
            <person name="Clum A."/>
            <person name="Salamov A."/>
            <person name="Andreopoulos B."/>
            <person name="Cheng J.F."/>
            <person name="Woyke T."/>
            <person name="Pelin A."/>
            <person name="Henrissat B."/>
            <person name="Reynolds N.K."/>
            <person name="Benny G.L."/>
            <person name="Smith M.E."/>
            <person name="James T.Y."/>
            <person name="Grigoriev I.V."/>
        </authorList>
    </citation>
    <scope>NUCLEOTIDE SEQUENCE [LARGE SCALE GENOMIC DNA]</scope>
</reference>
<keyword evidence="3" id="KW-1185">Reference proteome</keyword>